<name>A0A1Z4LHS6_9CYAN</name>
<keyword evidence="2" id="KW-1185">Reference proteome</keyword>
<sequence length="44" mass="5282">MNYSYNKTYTYVPIYEFISDNLNLVSSINYALNIHKIDEAYVKR</sequence>
<proteinExistence type="predicted"/>
<gene>
    <name evidence="1" type="ORF">NIES267_02610</name>
</gene>
<evidence type="ECO:0000313" key="2">
    <source>
        <dbReference type="Proteomes" id="UP000218418"/>
    </source>
</evidence>
<evidence type="ECO:0000313" key="1">
    <source>
        <dbReference type="EMBL" id="BAY80796.1"/>
    </source>
</evidence>
<reference evidence="1 2" key="1">
    <citation type="submission" date="2017-06" db="EMBL/GenBank/DDBJ databases">
        <title>Genome sequencing of cyanobaciteial culture collection at National Institute for Environmental Studies (NIES).</title>
        <authorList>
            <person name="Hirose Y."/>
            <person name="Shimura Y."/>
            <person name="Fujisawa T."/>
            <person name="Nakamura Y."/>
            <person name="Kawachi M."/>
        </authorList>
    </citation>
    <scope>NUCLEOTIDE SEQUENCE [LARGE SCALE GENOMIC DNA]</scope>
    <source>
        <strain evidence="1 2">NIES-267</strain>
    </source>
</reference>
<accession>A0A1Z4LHS6</accession>
<dbReference type="EMBL" id="AP018227">
    <property type="protein sequence ID" value="BAY80796.1"/>
    <property type="molecule type" value="Genomic_DNA"/>
</dbReference>
<dbReference type="AlphaFoldDB" id="A0A1Z4LHS6"/>
<protein>
    <submittedName>
        <fullName evidence="1">Uncharacterized protein</fullName>
    </submittedName>
</protein>
<dbReference type="Proteomes" id="UP000218418">
    <property type="component" value="Chromosome"/>
</dbReference>
<organism evidence="1 2">
    <name type="scientific">Calothrix parasitica NIES-267</name>
    <dbReference type="NCBI Taxonomy" id="1973488"/>
    <lineage>
        <taxon>Bacteria</taxon>
        <taxon>Bacillati</taxon>
        <taxon>Cyanobacteriota</taxon>
        <taxon>Cyanophyceae</taxon>
        <taxon>Nostocales</taxon>
        <taxon>Calotrichaceae</taxon>
        <taxon>Calothrix</taxon>
    </lineage>
</organism>